<comment type="similarity">
    <text evidence="1">Belongs to the Gfo/Idh/MocA family.</text>
</comment>
<dbReference type="InterPro" id="IPR051450">
    <property type="entry name" value="Gfo/Idh/MocA_Oxidoreductases"/>
</dbReference>
<dbReference type="AlphaFoldDB" id="K9XWC7"/>
<dbReference type="RefSeq" id="WP_015194041.1">
    <property type="nucleotide sequence ID" value="NC_019748.1"/>
</dbReference>
<evidence type="ECO:0000256" key="1">
    <source>
        <dbReference type="ARBA" id="ARBA00010928"/>
    </source>
</evidence>
<dbReference type="Pfam" id="PF02894">
    <property type="entry name" value="GFO_IDH_MocA_C"/>
    <property type="match status" value="1"/>
</dbReference>
<dbReference type="eggNOG" id="COG0673">
    <property type="taxonomic scope" value="Bacteria"/>
</dbReference>
<dbReference type="GO" id="GO:0000166">
    <property type="term" value="F:nucleotide binding"/>
    <property type="evidence" value="ECO:0007669"/>
    <property type="project" value="InterPro"/>
</dbReference>
<proteinExistence type="inferred from homology"/>
<accession>K9XWC7</accession>
<dbReference type="Proteomes" id="UP000010473">
    <property type="component" value="Chromosome"/>
</dbReference>
<dbReference type="KEGG" id="scs:Sta7437_2854"/>
<evidence type="ECO:0000259" key="3">
    <source>
        <dbReference type="Pfam" id="PF02894"/>
    </source>
</evidence>
<name>K9XWC7_STAC7</name>
<reference evidence="5" key="1">
    <citation type="journal article" date="2013" name="Proc. Natl. Acad. Sci. U.S.A.">
        <title>Improving the coverage of the cyanobacterial phylum using diversity-driven genome sequencing.</title>
        <authorList>
            <person name="Shih P.M."/>
            <person name="Wu D."/>
            <person name="Latifi A."/>
            <person name="Axen S.D."/>
            <person name="Fewer D.P."/>
            <person name="Talla E."/>
            <person name="Calteau A."/>
            <person name="Cai F."/>
            <person name="Tandeau de Marsac N."/>
            <person name="Rippka R."/>
            <person name="Herdman M."/>
            <person name="Sivonen K."/>
            <person name="Coursin T."/>
            <person name="Laurent T."/>
            <person name="Goodwin L."/>
            <person name="Nolan M."/>
            <person name="Davenport K.W."/>
            <person name="Han C.S."/>
            <person name="Rubin E.M."/>
            <person name="Eisen J.A."/>
            <person name="Woyke T."/>
            <person name="Gugger M."/>
            <person name="Kerfeld C.A."/>
        </authorList>
    </citation>
    <scope>NUCLEOTIDE SEQUENCE [LARGE SCALE GENOMIC DNA]</scope>
    <source>
        <strain evidence="5">ATCC 29371 / PCC 7437</strain>
    </source>
</reference>
<dbReference type="PANTHER" id="PTHR43377">
    <property type="entry name" value="BILIVERDIN REDUCTASE A"/>
    <property type="match status" value="1"/>
</dbReference>
<evidence type="ECO:0000313" key="5">
    <source>
        <dbReference type="Proteomes" id="UP000010473"/>
    </source>
</evidence>
<dbReference type="SUPFAM" id="SSF51735">
    <property type="entry name" value="NAD(P)-binding Rossmann-fold domains"/>
    <property type="match status" value="1"/>
</dbReference>
<protein>
    <submittedName>
        <fullName evidence="4">Oxidoreductase domain protein</fullName>
    </submittedName>
</protein>
<dbReference type="PATRIC" id="fig|111780.3.peg.2969"/>
<dbReference type="InterPro" id="IPR004104">
    <property type="entry name" value="Gfo/Idh/MocA-like_OxRdtase_C"/>
</dbReference>
<dbReference type="STRING" id="111780.Sta7437_2854"/>
<dbReference type="EMBL" id="CP003653">
    <property type="protein sequence ID" value="AFZ36374.1"/>
    <property type="molecule type" value="Genomic_DNA"/>
</dbReference>
<feature type="domain" description="Gfo/Idh/MocA-like oxidoreductase C-terminal" evidence="3">
    <location>
        <begin position="145"/>
        <end position="324"/>
    </location>
</feature>
<sequence length="334" mass="37101">MPFQVAPPVKVGIVGTGYAAKKRAEALAVDSRAKLISVTGNTPEKLQDFSQNFSVTSINSWEQLINQPELDLIFICTINRDHGAIAQAALEADKHVVVEYPLALNPQQAAAIIALAKAKSKLLHVEHIELIGGVHQAICQNLSEVGNVVYARYATISPQKHFSRRWSYHREMFGFPLSAALSRVHRLTDLFGTVATVACQTRYWNASEDNYFTACLCNAQLRFTNGVIAEITYAKGNVFWHGYRNFEIHGDQGTLIFEGETGKLIRGNEIIPLEVTSRRGLFAKDTKMVLDCLLEGRPLYLQPEASLEALKVADVARQSAETNQIQIMTNQLNF</sequence>
<dbReference type="SUPFAM" id="SSF55347">
    <property type="entry name" value="Glyceraldehyde-3-phosphate dehydrogenase-like, C-terminal domain"/>
    <property type="match status" value="1"/>
</dbReference>
<gene>
    <name evidence="4" type="ordered locus">Sta7437_2854</name>
</gene>
<dbReference type="Pfam" id="PF01408">
    <property type="entry name" value="GFO_IDH_MocA"/>
    <property type="match status" value="1"/>
</dbReference>
<evidence type="ECO:0000313" key="4">
    <source>
        <dbReference type="EMBL" id="AFZ36374.1"/>
    </source>
</evidence>
<dbReference type="HOGENOM" id="CLU_023194_1_3_3"/>
<feature type="domain" description="Gfo/Idh/MocA-like oxidoreductase N-terminal" evidence="2">
    <location>
        <begin position="9"/>
        <end position="127"/>
    </location>
</feature>
<dbReference type="InterPro" id="IPR000683">
    <property type="entry name" value="Gfo/Idh/MocA-like_OxRdtase_N"/>
</dbReference>
<organism evidence="4 5">
    <name type="scientific">Stanieria cyanosphaera (strain ATCC 29371 / PCC 7437)</name>
    <dbReference type="NCBI Taxonomy" id="111780"/>
    <lineage>
        <taxon>Bacteria</taxon>
        <taxon>Bacillati</taxon>
        <taxon>Cyanobacteriota</taxon>
        <taxon>Cyanophyceae</taxon>
        <taxon>Pleurocapsales</taxon>
        <taxon>Dermocarpellaceae</taxon>
        <taxon>Stanieria</taxon>
    </lineage>
</organism>
<dbReference type="PANTHER" id="PTHR43377:SF10">
    <property type="entry name" value="BILIVERDIN REDUCTASE"/>
    <property type="match status" value="1"/>
</dbReference>
<keyword evidence="5" id="KW-1185">Reference proteome</keyword>
<dbReference type="Gene3D" id="3.40.50.720">
    <property type="entry name" value="NAD(P)-binding Rossmann-like Domain"/>
    <property type="match status" value="1"/>
</dbReference>
<evidence type="ECO:0000259" key="2">
    <source>
        <dbReference type="Pfam" id="PF01408"/>
    </source>
</evidence>
<dbReference type="InterPro" id="IPR036291">
    <property type="entry name" value="NAD(P)-bd_dom_sf"/>
</dbReference>
<dbReference type="Gene3D" id="3.30.360.10">
    <property type="entry name" value="Dihydrodipicolinate Reductase, domain 2"/>
    <property type="match status" value="1"/>
</dbReference>
<dbReference type="OrthoDB" id="455005at2"/>